<feature type="non-terminal residue" evidence="8">
    <location>
        <position position="1"/>
    </location>
</feature>
<proteinExistence type="inferred from homology"/>
<keyword evidence="9" id="KW-1185">Reference proteome</keyword>
<dbReference type="EMBL" id="KZ857467">
    <property type="protein sequence ID" value="RDX43274.1"/>
    <property type="molecule type" value="Genomic_DNA"/>
</dbReference>
<evidence type="ECO:0000256" key="3">
    <source>
        <dbReference type="ARBA" id="ARBA00023235"/>
    </source>
</evidence>
<evidence type="ECO:0000256" key="2">
    <source>
        <dbReference type="ARBA" id="ARBA00023125"/>
    </source>
</evidence>
<dbReference type="GO" id="GO:0009378">
    <property type="term" value="F:four-way junction helicase activity"/>
    <property type="evidence" value="ECO:0007669"/>
    <property type="project" value="TreeGrafter"/>
</dbReference>
<organism evidence="8 9">
    <name type="scientific">Lentinus brumalis</name>
    <dbReference type="NCBI Taxonomy" id="2498619"/>
    <lineage>
        <taxon>Eukaryota</taxon>
        <taxon>Fungi</taxon>
        <taxon>Dikarya</taxon>
        <taxon>Basidiomycota</taxon>
        <taxon>Agaricomycotina</taxon>
        <taxon>Agaricomycetes</taxon>
        <taxon>Polyporales</taxon>
        <taxon>Polyporaceae</taxon>
        <taxon>Lentinus</taxon>
    </lineage>
</organism>
<evidence type="ECO:0000256" key="1">
    <source>
        <dbReference type="ARBA" id="ARBA00005446"/>
    </source>
</evidence>
<evidence type="ECO:0000256" key="6">
    <source>
        <dbReference type="SAM" id="Phobius"/>
    </source>
</evidence>
<keyword evidence="6" id="KW-1133">Transmembrane helix</keyword>
<keyword evidence="2" id="KW-0238">DNA-binding</keyword>
<evidence type="ECO:0000256" key="4">
    <source>
        <dbReference type="ARBA" id="ARBA00034617"/>
    </source>
</evidence>
<dbReference type="GO" id="GO:0043138">
    <property type="term" value="F:3'-5' DNA helicase activity"/>
    <property type="evidence" value="ECO:0007669"/>
    <property type="project" value="UniProtKB-EC"/>
</dbReference>
<keyword evidence="3" id="KW-0413">Isomerase</keyword>
<keyword evidence="6" id="KW-0472">Membrane</keyword>
<dbReference type="Gene3D" id="3.40.50.300">
    <property type="entry name" value="P-loop containing nucleotide triphosphate hydrolases"/>
    <property type="match status" value="1"/>
</dbReference>
<comment type="similarity">
    <text evidence="1">Belongs to the helicase family. RecQ subfamily.</text>
</comment>
<dbReference type="InterPro" id="IPR027417">
    <property type="entry name" value="P-loop_NTPase"/>
</dbReference>
<dbReference type="OrthoDB" id="2499463at2759"/>
<evidence type="ECO:0000313" key="8">
    <source>
        <dbReference type="EMBL" id="RDX43274.1"/>
    </source>
</evidence>
<name>A0A371CSK3_9APHY</name>
<evidence type="ECO:0000256" key="5">
    <source>
        <dbReference type="ARBA" id="ARBA00034808"/>
    </source>
</evidence>
<gene>
    <name evidence="8" type="ORF">OH76DRAFT_1361351</name>
</gene>
<sequence>ATEKIFGYAPREWQLRAMQRILEGHDVMTVAGTGAGKSLVFALVAIAAALAGFDGLIIVVSPLKALQNDQVSF</sequence>
<feature type="transmembrane region" description="Helical" evidence="6">
    <location>
        <begin position="39"/>
        <end position="60"/>
    </location>
</feature>
<dbReference type="GO" id="GO:0003677">
    <property type="term" value="F:DNA binding"/>
    <property type="evidence" value="ECO:0007669"/>
    <property type="project" value="UniProtKB-KW"/>
</dbReference>
<keyword evidence="6" id="KW-0812">Transmembrane</keyword>
<protein>
    <recommendedName>
        <fullName evidence="5">DNA 3'-5' helicase</fullName>
        <ecNumber evidence="5">5.6.2.4</ecNumber>
    </recommendedName>
</protein>
<dbReference type="GO" id="GO:0005737">
    <property type="term" value="C:cytoplasm"/>
    <property type="evidence" value="ECO:0007669"/>
    <property type="project" value="TreeGrafter"/>
</dbReference>
<dbReference type="GO" id="GO:0005694">
    <property type="term" value="C:chromosome"/>
    <property type="evidence" value="ECO:0007669"/>
    <property type="project" value="TreeGrafter"/>
</dbReference>
<dbReference type="GO" id="GO:0000724">
    <property type="term" value="P:double-strand break repair via homologous recombination"/>
    <property type="evidence" value="ECO:0007669"/>
    <property type="project" value="TreeGrafter"/>
</dbReference>
<dbReference type="Proteomes" id="UP000256964">
    <property type="component" value="Unassembled WGS sequence"/>
</dbReference>
<dbReference type="GO" id="GO:0005524">
    <property type="term" value="F:ATP binding"/>
    <property type="evidence" value="ECO:0007669"/>
    <property type="project" value="InterPro"/>
</dbReference>
<comment type="catalytic activity">
    <reaction evidence="4">
        <text>Couples ATP hydrolysis with the unwinding of duplex DNA by translocating in the 3'-5' direction.</text>
        <dbReference type="EC" id="5.6.2.4"/>
    </reaction>
</comment>
<accession>A0A371CSK3</accession>
<evidence type="ECO:0000313" key="9">
    <source>
        <dbReference type="Proteomes" id="UP000256964"/>
    </source>
</evidence>
<dbReference type="PANTHER" id="PTHR13710:SF105">
    <property type="entry name" value="ATP-DEPENDENT DNA HELICASE Q1"/>
    <property type="match status" value="1"/>
</dbReference>
<dbReference type="SUPFAM" id="SSF52540">
    <property type="entry name" value="P-loop containing nucleoside triphosphate hydrolases"/>
    <property type="match status" value="1"/>
</dbReference>
<dbReference type="InterPro" id="IPR011545">
    <property type="entry name" value="DEAD/DEAH_box_helicase_dom"/>
</dbReference>
<evidence type="ECO:0000259" key="7">
    <source>
        <dbReference type="Pfam" id="PF00270"/>
    </source>
</evidence>
<dbReference type="Pfam" id="PF00270">
    <property type="entry name" value="DEAD"/>
    <property type="match status" value="1"/>
</dbReference>
<dbReference type="PANTHER" id="PTHR13710">
    <property type="entry name" value="DNA HELICASE RECQ FAMILY MEMBER"/>
    <property type="match status" value="1"/>
</dbReference>
<dbReference type="AlphaFoldDB" id="A0A371CSK3"/>
<reference evidence="8 9" key="1">
    <citation type="journal article" date="2018" name="Biotechnol. Biofuels">
        <title>Integrative visual omics of the white-rot fungus Polyporus brumalis exposes the biotechnological potential of its oxidative enzymes for delignifying raw plant biomass.</title>
        <authorList>
            <person name="Miyauchi S."/>
            <person name="Rancon A."/>
            <person name="Drula E."/>
            <person name="Hage H."/>
            <person name="Chaduli D."/>
            <person name="Favel A."/>
            <person name="Grisel S."/>
            <person name="Henrissat B."/>
            <person name="Herpoel-Gimbert I."/>
            <person name="Ruiz-Duenas F.J."/>
            <person name="Chevret D."/>
            <person name="Hainaut M."/>
            <person name="Lin J."/>
            <person name="Wang M."/>
            <person name="Pangilinan J."/>
            <person name="Lipzen A."/>
            <person name="Lesage-Meessen L."/>
            <person name="Navarro D."/>
            <person name="Riley R."/>
            <person name="Grigoriev I.V."/>
            <person name="Zhou S."/>
            <person name="Raouche S."/>
            <person name="Rosso M.N."/>
        </authorList>
    </citation>
    <scope>NUCLEOTIDE SEQUENCE [LARGE SCALE GENOMIC DNA]</scope>
    <source>
        <strain evidence="8 9">BRFM 1820</strain>
    </source>
</reference>
<dbReference type="EC" id="5.6.2.4" evidence="5"/>
<feature type="domain" description="DEAD/DEAH-box helicase" evidence="7">
    <location>
        <begin position="12"/>
        <end position="71"/>
    </location>
</feature>